<dbReference type="Pfam" id="PF22942">
    <property type="entry name" value="DUF7025"/>
    <property type="match status" value="1"/>
</dbReference>
<dbReference type="PANTHER" id="PTHR46411">
    <property type="entry name" value="FAMILY ATPASE, PUTATIVE-RELATED"/>
    <property type="match status" value="1"/>
</dbReference>
<dbReference type="InterPro" id="IPR027417">
    <property type="entry name" value="P-loop_NTPase"/>
</dbReference>
<proteinExistence type="predicted"/>
<organism evidence="3 4">
    <name type="scientific">Rhodotorula paludigena</name>
    <dbReference type="NCBI Taxonomy" id="86838"/>
    <lineage>
        <taxon>Eukaryota</taxon>
        <taxon>Fungi</taxon>
        <taxon>Dikarya</taxon>
        <taxon>Basidiomycota</taxon>
        <taxon>Pucciniomycotina</taxon>
        <taxon>Microbotryomycetes</taxon>
        <taxon>Sporidiobolales</taxon>
        <taxon>Sporidiobolaceae</taxon>
        <taxon>Rhodotorula</taxon>
    </lineage>
</organism>
<sequence length="429" mass="48003">MPLYEQVEQVAGPGGRWVAHPPPPPPDRRPTTAGTLFTAYHRSWPQRPKHEGYTYLQIHAAPLLRALKAVFAHLESLYDVSSPGIDARAVWVQRERLSAETSVMGEGEATAGDEAERPVGVLLDFLQNLFAPAFETLATYPPGTVSWQLLWTAFEIGMEVEALHDVTGEKIALVLDKWEYVQEAMGRAFVVSCHAYQYAGTGYHRIHVTRKIPEFHRWGEFLVSRLSPVIWRSESFEHLVLPAAYRRIVKALVSVHAGQLKGQLVTDVVAGKGNGLVMALHGAPGTGKLRTILEADVFLTKRDPSHLERNALVGIFLRLLILTTNRIEQFDEAFLSRFAIVLRFDELDASARRTLWERFLRKVNPPLDVDEIDLARLAGYPLNGREIKHAVQSAQALALVDETTLGTQHLDEVLSVVMSGYRGERDLTE</sequence>
<feature type="region of interest" description="Disordered" evidence="1">
    <location>
        <begin position="9"/>
        <end position="32"/>
    </location>
</feature>
<dbReference type="Proteomes" id="UP001342314">
    <property type="component" value="Unassembled WGS sequence"/>
</dbReference>
<evidence type="ECO:0000313" key="3">
    <source>
        <dbReference type="EMBL" id="GJN88255.1"/>
    </source>
</evidence>
<dbReference type="AlphaFoldDB" id="A0AAV5GET9"/>
<evidence type="ECO:0000259" key="2">
    <source>
        <dbReference type="Pfam" id="PF22942"/>
    </source>
</evidence>
<name>A0AAV5GET9_9BASI</name>
<reference evidence="3 4" key="1">
    <citation type="submission" date="2021-12" db="EMBL/GenBank/DDBJ databases">
        <title>High titer production of polyol ester of fatty acids by Rhodotorula paludigena BS15 towards product separation-free biomass refinery.</title>
        <authorList>
            <person name="Mano J."/>
            <person name="Ono H."/>
            <person name="Tanaka T."/>
            <person name="Naito K."/>
            <person name="Sushida H."/>
            <person name="Ike M."/>
            <person name="Tokuyasu K."/>
            <person name="Kitaoka M."/>
        </authorList>
    </citation>
    <scope>NUCLEOTIDE SEQUENCE [LARGE SCALE GENOMIC DNA]</scope>
    <source>
        <strain evidence="3 4">BS15</strain>
    </source>
</reference>
<comment type="caution">
    <text evidence="3">The sequence shown here is derived from an EMBL/GenBank/DDBJ whole genome shotgun (WGS) entry which is preliminary data.</text>
</comment>
<dbReference type="Gene3D" id="3.40.50.300">
    <property type="entry name" value="P-loop containing nucleotide triphosphate hydrolases"/>
    <property type="match status" value="1"/>
</dbReference>
<dbReference type="SUPFAM" id="SSF52540">
    <property type="entry name" value="P-loop containing nucleoside triphosphate hydrolases"/>
    <property type="match status" value="1"/>
</dbReference>
<protein>
    <recommendedName>
        <fullName evidence="2">DUF7025 domain-containing protein</fullName>
    </recommendedName>
</protein>
<dbReference type="InterPro" id="IPR054289">
    <property type="entry name" value="DUF7025"/>
</dbReference>
<keyword evidence="4" id="KW-1185">Reference proteome</keyword>
<gene>
    <name evidence="3" type="ORF">Rhopal_001220-T1</name>
</gene>
<evidence type="ECO:0000313" key="4">
    <source>
        <dbReference type="Proteomes" id="UP001342314"/>
    </source>
</evidence>
<dbReference type="EMBL" id="BQKY01000002">
    <property type="protein sequence ID" value="GJN88255.1"/>
    <property type="molecule type" value="Genomic_DNA"/>
</dbReference>
<dbReference type="PANTHER" id="PTHR46411:SF3">
    <property type="entry name" value="AAA+ ATPASE DOMAIN-CONTAINING PROTEIN"/>
    <property type="match status" value="1"/>
</dbReference>
<accession>A0AAV5GET9</accession>
<feature type="domain" description="DUF7025" evidence="2">
    <location>
        <begin position="142"/>
        <end position="216"/>
    </location>
</feature>
<evidence type="ECO:0000256" key="1">
    <source>
        <dbReference type="SAM" id="MobiDB-lite"/>
    </source>
</evidence>